<reference evidence="3" key="1">
    <citation type="submission" date="2021-01" db="EMBL/GenBank/DDBJ databases">
        <title>Fulvivirga kasyanovii gen. nov., sp nov., a novel member of the phylum Bacteroidetes isolated from seawater in a mussel farm.</title>
        <authorList>
            <person name="Zhao L.-H."/>
            <person name="Wang Z.-J."/>
        </authorList>
    </citation>
    <scope>NUCLEOTIDE SEQUENCE</scope>
    <source>
        <strain evidence="3">2943</strain>
    </source>
</reference>
<evidence type="ECO:0000313" key="4">
    <source>
        <dbReference type="Proteomes" id="UP000659388"/>
    </source>
</evidence>
<feature type="transmembrane region" description="Helical" evidence="1">
    <location>
        <begin position="61"/>
        <end position="81"/>
    </location>
</feature>
<evidence type="ECO:0000256" key="1">
    <source>
        <dbReference type="SAM" id="Phobius"/>
    </source>
</evidence>
<protein>
    <recommendedName>
        <fullName evidence="2">DUF6843 domain-containing protein</fullName>
    </recommendedName>
</protein>
<evidence type="ECO:0000313" key="3">
    <source>
        <dbReference type="EMBL" id="MBL3655330.1"/>
    </source>
</evidence>
<evidence type="ECO:0000259" key="2">
    <source>
        <dbReference type="Pfam" id="PF20862"/>
    </source>
</evidence>
<dbReference type="InterPro" id="IPR049293">
    <property type="entry name" value="DUF6843"/>
</dbReference>
<feature type="transmembrane region" description="Helical" evidence="1">
    <location>
        <begin position="7"/>
        <end position="28"/>
    </location>
</feature>
<dbReference type="RefSeq" id="WP_202242964.1">
    <property type="nucleotide sequence ID" value="NZ_JAESIY010000002.1"/>
</dbReference>
<keyword evidence="1" id="KW-0812">Transmembrane</keyword>
<dbReference type="AlphaFoldDB" id="A0A937JZI9"/>
<feature type="transmembrane region" description="Helical" evidence="1">
    <location>
        <begin position="34"/>
        <end position="54"/>
    </location>
</feature>
<keyword evidence="4" id="KW-1185">Reference proteome</keyword>
<dbReference type="Pfam" id="PF20862">
    <property type="entry name" value="DUF6843"/>
    <property type="match status" value="1"/>
</dbReference>
<accession>A0A937JZI9</accession>
<organism evidence="3 4">
    <name type="scientific">Fulvivirga sediminis</name>
    <dbReference type="NCBI Taxonomy" id="2803949"/>
    <lineage>
        <taxon>Bacteria</taxon>
        <taxon>Pseudomonadati</taxon>
        <taxon>Bacteroidota</taxon>
        <taxon>Cytophagia</taxon>
        <taxon>Cytophagales</taxon>
        <taxon>Fulvivirgaceae</taxon>
        <taxon>Fulvivirga</taxon>
    </lineage>
</organism>
<dbReference type="Proteomes" id="UP000659388">
    <property type="component" value="Unassembled WGS sequence"/>
</dbReference>
<dbReference type="EMBL" id="JAESIY010000002">
    <property type="protein sequence ID" value="MBL3655330.1"/>
    <property type="molecule type" value="Genomic_DNA"/>
</dbReference>
<comment type="caution">
    <text evidence="3">The sequence shown here is derived from an EMBL/GenBank/DDBJ whole genome shotgun (WGS) entry which is preliminary data.</text>
</comment>
<keyword evidence="1" id="KW-0472">Membrane</keyword>
<gene>
    <name evidence="3" type="ORF">JL102_04255</name>
</gene>
<name>A0A937JZI9_9BACT</name>
<feature type="domain" description="DUF6843" evidence="2">
    <location>
        <begin position="85"/>
        <end position="198"/>
    </location>
</feature>
<proteinExistence type="predicted"/>
<sequence>MKNLKTPLGIIGILYIFFGLVMNIWMFIDAGWPTYLYFLSIGLGIFFILINGLIKKFRRFKIWQALIGISPVLVYCIFIQVNKPSDDVFIIPANFSGTIVLIYRQEDGAKKEYENRKRIYRIPQNGILKTQFDLKGESAKFGEYYFLTDNGDIVKIEFFPYNQPFPDSTKIYVYNWDLGSASGSDGNKFSYQQVTIGAKTDSFETDLYKLIEN</sequence>
<keyword evidence="1" id="KW-1133">Transmembrane helix</keyword>